<organism evidence="2 3">
    <name type="scientific">Afipia felis</name>
    <name type="common">Cat scratch disease bacillus</name>
    <dbReference type="NCBI Taxonomy" id="1035"/>
    <lineage>
        <taxon>Bacteria</taxon>
        <taxon>Pseudomonadati</taxon>
        <taxon>Pseudomonadota</taxon>
        <taxon>Alphaproteobacteria</taxon>
        <taxon>Hyphomicrobiales</taxon>
        <taxon>Nitrobacteraceae</taxon>
        <taxon>Afipia</taxon>
    </lineage>
</organism>
<accession>A0A090MU09</accession>
<protein>
    <submittedName>
        <fullName evidence="2">Membrane protein</fullName>
    </submittedName>
</protein>
<dbReference type="Pfam" id="PF07843">
    <property type="entry name" value="DUF1634"/>
    <property type="match status" value="1"/>
</dbReference>
<dbReference type="EMBL" id="CCAZ020000001">
    <property type="protein sequence ID" value="CEG09144.1"/>
    <property type="molecule type" value="Genomic_DNA"/>
</dbReference>
<dbReference type="InterPro" id="IPR012861">
    <property type="entry name" value="DUF1634"/>
</dbReference>
<sequence length="108" mass="11592">MTENLAKHALLERRISKLLEWGTWIGCAIVSVGITMGLFAAVEFQPVSVRLVSIGIAIFIAMPILGVAVMTLTFIRDEDTVFAIISFLVLLIIGLGAAIGVLHVDSVL</sequence>
<keyword evidence="1" id="KW-0812">Transmembrane</keyword>
<evidence type="ECO:0000313" key="2">
    <source>
        <dbReference type="EMBL" id="CEG09144.1"/>
    </source>
</evidence>
<evidence type="ECO:0000313" key="3">
    <source>
        <dbReference type="Proteomes" id="UP000035762"/>
    </source>
</evidence>
<feature type="transmembrane region" description="Helical" evidence="1">
    <location>
        <begin position="21"/>
        <end position="42"/>
    </location>
</feature>
<dbReference type="AlphaFoldDB" id="A0A090MU09"/>
<dbReference type="RefSeq" id="WP_009340092.1">
    <property type="nucleotide sequence ID" value="NZ_CCAZ020000001.1"/>
</dbReference>
<feature type="transmembrane region" description="Helical" evidence="1">
    <location>
        <begin position="54"/>
        <end position="75"/>
    </location>
</feature>
<keyword evidence="1" id="KW-1133">Transmembrane helix</keyword>
<keyword evidence="1" id="KW-0472">Membrane</keyword>
<keyword evidence="3" id="KW-1185">Reference proteome</keyword>
<proteinExistence type="predicted"/>
<dbReference type="Proteomes" id="UP000035762">
    <property type="component" value="Unassembled WGS sequence"/>
</dbReference>
<name>A0A090MU09_AFIFE</name>
<reference evidence="2 3" key="1">
    <citation type="journal article" date="2014" name="Genome Announc.">
        <title>Genome Sequence of Afipia felis Strain 76713, Isolated in Hospital Water Using an Amoeba Co-Culture Procedure.</title>
        <authorList>
            <person name="Benamar S."/>
            <person name="La Scola B."/>
            <person name="Croce O."/>
        </authorList>
    </citation>
    <scope>NUCLEOTIDE SEQUENCE [LARGE SCALE GENOMIC DNA]</scope>
    <source>
        <strain evidence="2 3">76713</strain>
    </source>
</reference>
<gene>
    <name evidence="2" type="ORF">BN961_02565</name>
</gene>
<feature type="transmembrane region" description="Helical" evidence="1">
    <location>
        <begin position="82"/>
        <end position="104"/>
    </location>
</feature>
<evidence type="ECO:0000256" key="1">
    <source>
        <dbReference type="SAM" id="Phobius"/>
    </source>
</evidence>
<comment type="caution">
    <text evidence="2">The sequence shown here is derived from an EMBL/GenBank/DDBJ whole genome shotgun (WGS) entry which is preliminary data.</text>
</comment>